<gene>
    <name evidence="1" type="ORF">DFR88_11945</name>
</gene>
<organism evidence="1 2">
    <name type="scientific">Metallosphaera prunae</name>
    <dbReference type="NCBI Taxonomy" id="47304"/>
    <lineage>
        <taxon>Archaea</taxon>
        <taxon>Thermoproteota</taxon>
        <taxon>Thermoprotei</taxon>
        <taxon>Sulfolobales</taxon>
        <taxon>Sulfolobaceae</taxon>
        <taxon>Metallosphaera</taxon>
    </lineage>
</organism>
<dbReference type="InterPro" id="IPR006783">
    <property type="entry name" value="Transposase_ISC1217"/>
</dbReference>
<reference evidence="1 2" key="1">
    <citation type="submission" date="2018-07" db="EMBL/GenBank/DDBJ databases">
        <title>Complete Genome Sequences of Extremely Thermoacidophilic, Metal-Mobilizing Type-Strain Members of the Archaeal Family Sulfolobaceae: Acidianus brierleyi DSM-1651T, Acidianus sulfidivorans DSM-18786T, Metallosphaera hakonensis DSM-7519T, and Metallosphaera prunae DSM-10039T.</title>
        <authorList>
            <person name="Counts J.A."/>
            <person name="Kelly R.M."/>
        </authorList>
    </citation>
    <scope>NUCLEOTIDE SEQUENCE [LARGE SCALE GENOMIC DNA]</scope>
    <source>
        <strain evidence="1 2">Ron 12/II</strain>
    </source>
</reference>
<dbReference type="KEGG" id="mpru:DFR88_11945"/>
<dbReference type="Pfam" id="PF04693">
    <property type="entry name" value="DDE_Tnp_2"/>
    <property type="match status" value="1"/>
</dbReference>
<dbReference type="Proteomes" id="UP000298568">
    <property type="component" value="Chromosome"/>
</dbReference>
<accession>A0A4D8S1B5</accession>
<evidence type="ECO:0000313" key="2">
    <source>
        <dbReference type="Proteomes" id="UP000298568"/>
    </source>
</evidence>
<dbReference type="AlphaFoldDB" id="A0A4D8S1B5"/>
<name>A0A4D8S1B5_METPR</name>
<keyword evidence="2" id="KW-1185">Reference proteome</keyword>
<protein>
    <recommendedName>
        <fullName evidence="3">Transposase</fullName>
    </recommendedName>
</protein>
<proteinExistence type="predicted"/>
<evidence type="ECO:0008006" key="3">
    <source>
        <dbReference type="Google" id="ProtNLM"/>
    </source>
</evidence>
<evidence type="ECO:0000313" key="1">
    <source>
        <dbReference type="EMBL" id="QCO31116.1"/>
    </source>
</evidence>
<sequence>MSKLDEISNSTLVRLVKAIVRDDPVLLIDDFTYHVKRYGIAEPVSPYLA</sequence>
<dbReference type="EMBL" id="CP031156">
    <property type="protein sequence ID" value="QCO31116.1"/>
    <property type="molecule type" value="Genomic_DNA"/>
</dbReference>